<name>X6LP41_RETFI</name>
<dbReference type="EMBL" id="ASPP01035637">
    <property type="protein sequence ID" value="ETO02500.1"/>
    <property type="molecule type" value="Genomic_DNA"/>
</dbReference>
<keyword evidence="2" id="KW-1185">Reference proteome</keyword>
<evidence type="ECO:0000313" key="2">
    <source>
        <dbReference type="Proteomes" id="UP000023152"/>
    </source>
</evidence>
<dbReference type="Proteomes" id="UP000023152">
    <property type="component" value="Unassembled WGS sequence"/>
</dbReference>
<accession>X6LP41</accession>
<comment type="caution">
    <text evidence="1">The sequence shown here is derived from an EMBL/GenBank/DDBJ whole genome shotgun (WGS) entry which is preliminary data.</text>
</comment>
<reference evidence="1 2" key="1">
    <citation type="journal article" date="2013" name="Curr. Biol.">
        <title>The Genome of the Foraminiferan Reticulomyxa filosa.</title>
        <authorList>
            <person name="Glockner G."/>
            <person name="Hulsmann N."/>
            <person name="Schleicher M."/>
            <person name="Noegel A.A."/>
            <person name="Eichinger L."/>
            <person name="Gallinger C."/>
            <person name="Pawlowski J."/>
            <person name="Sierra R."/>
            <person name="Euteneuer U."/>
            <person name="Pillet L."/>
            <person name="Moustafa A."/>
            <person name="Platzer M."/>
            <person name="Groth M."/>
            <person name="Szafranski K."/>
            <person name="Schliwa M."/>
        </authorList>
    </citation>
    <scope>NUCLEOTIDE SEQUENCE [LARGE SCALE GENOMIC DNA]</scope>
</reference>
<proteinExistence type="predicted"/>
<organism evidence="1 2">
    <name type="scientific">Reticulomyxa filosa</name>
    <dbReference type="NCBI Taxonomy" id="46433"/>
    <lineage>
        <taxon>Eukaryota</taxon>
        <taxon>Sar</taxon>
        <taxon>Rhizaria</taxon>
        <taxon>Retaria</taxon>
        <taxon>Foraminifera</taxon>
        <taxon>Monothalamids</taxon>
        <taxon>Reticulomyxidae</taxon>
        <taxon>Reticulomyxa</taxon>
    </lineage>
</organism>
<evidence type="ECO:0000313" key="1">
    <source>
        <dbReference type="EMBL" id="ETO02500.1"/>
    </source>
</evidence>
<dbReference type="AlphaFoldDB" id="X6LP41"/>
<sequence>NTKVRRPTIVVTNIKSKELKSATAVIKLLGLKNSNVLSRKVLSHTFSGNFSTLFVHFAVDINDQLAHNFNNSKNVQIEQQRQPKNCKAAKIENEIKETLEDYGYQIQEVKRFHKMPIVKVMFPIQVKKKKKCDLQIRS</sequence>
<gene>
    <name evidence="1" type="ORF">RFI_34931</name>
</gene>
<feature type="non-terminal residue" evidence="1">
    <location>
        <position position="1"/>
    </location>
</feature>
<protein>
    <submittedName>
        <fullName evidence="1">Uncharacterized protein</fullName>
    </submittedName>
</protein>